<evidence type="ECO:0000256" key="1">
    <source>
        <dbReference type="SAM" id="MobiDB-lite"/>
    </source>
</evidence>
<protein>
    <submittedName>
        <fullName evidence="2">Uncharacterized protein</fullName>
    </submittedName>
</protein>
<reference evidence="2 3" key="1">
    <citation type="submission" date="2014-02" db="EMBL/GenBank/DDBJ databases">
        <title>The small core and large imbalanced accessory genome model reveals a collaborative survival strategy of Sorangium cellulosum strains in nature.</title>
        <authorList>
            <person name="Han K."/>
            <person name="Peng R."/>
            <person name="Blom J."/>
            <person name="Li Y.-Z."/>
        </authorList>
    </citation>
    <scope>NUCLEOTIDE SEQUENCE [LARGE SCALE GENOMIC DNA]</scope>
    <source>
        <strain evidence="2 3">So0149</strain>
    </source>
</reference>
<dbReference type="AlphaFoldDB" id="A0A150RCR0"/>
<organism evidence="2 3">
    <name type="scientific">Sorangium cellulosum</name>
    <name type="common">Polyangium cellulosum</name>
    <dbReference type="NCBI Taxonomy" id="56"/>
    <lineage>
        <taxon>Bacteria</taxon>
        <taxon>Pseudomonadati</taxon>
        <taxon>Myxococcota</taxon>
        <taxon>Polyangia</taxon>
        <taxon>Polyangiales</taxon>
        <taxon>Polyangiaceae</taxon>
        <taxon>Sorangium</taxon>
    </lineage>
</organism>
<evidence type="ECO:0000313" key="3">
    <source>
        <dbReference type="Proteomes" id="UP000075515"/>
    </source>
</evidence>
<feature type="non-terminal residue" evidence="2">
    <location>
        <position position="1"/>
    </location>
</feature>
<evidence type="ECO:0000313" key="2">
    <source>
        <dbReference type="EMBL" id="KYF78035.1"/>
    </source>
</evidence>
<gene>
    <name evidence="2" type="ORF">BE18_27460</name>
</gene>
<feature type="region of interest" description="Disordered" evidence="1">
    <location>
        <begin position="1"/>
        <end position="21"/>
    </location>
</feature>
<dbReference type="Proteomes" id="UP000075515">
    <property type="component" value="Unassembled WGS sequence"/>
</dbReference>
<comment type="caution">
    <text evidence="2">The sequence shown here is derived from an EMBL/GenBank/DDBJ whole genome shotgun (WGS) entry which is preliminary data.</text>
</comment>
<sequence length="210" mass="21236">AIPGSAPSVGAEARVPAREGDAAKTGVVTKVTGDRAEVRSLWPDRPFAPEDGVVFGGPLWGVAFVPEARVSVGNAVSAGVALEAYRAHHGPLLGLGVHGVVGTSGRAGVGGYGGHLYAGYVLWPVPTRLGLYMRGHGGVGSVRAGGDAETFGFVGLAAGVKWRVPSIVVIDASGGYDLGPSATVSTGEPARTTAFAWRGPAMRLTLALDL</sequence>
<accession>A0A150RCR0</accession>
<dbReference type="EMBL" id="JEMC01003845">
    <property type="protein sequence ID" value="KYF78035.1"/>
    <property type="molecule type" value="Genomic_DNA"/>
</dbReference>
<name>A0A150RCR0_SORCE</name>
<proteinExistence type="predicted"/>